<feature type="region of interest" description="Disordered" evidence="1">
    <location>
        <begin position="65"/>
        <end position="101"/>
    </location>
</feature>
<organism evidence="2 3">
    <name type="scientific">Plectus sambesii</name>
    <dbReference type="NCBI Taxonomy" id="2011161"/>
    <lineage>
        <taxon>Eukaryota</taxon>
        <taxon>Metazoa</taxon>
        <taxon>Ecdysozoa</taxon>
        <taxon>Nematoda</taxon>
        <taxon>Chromadorea</taxon>
        <taxon>Plectida</taxon>
        <taxon>Plectina</taxon>
        <taxon>Plectoidea</taxon>
        <taxon>Plectidae</taxon>
        <taxon>Plectus</taxon>
    </lineage>
</organism>
<evidence type="ECO:0000256" key="1">
    <source>
        <dbReference type="SAM" id="MobiDB-lite"/>
    </source>
</evidence>
<reference evidence="3" key="1">
    <citation type="submission" date="2022-11" db="UniProtKB">
        <authorList>
            <consortium name="WormBaseParasite"/>
        </authorList>
    </citation>
    <scope>IDENTIFICATION</scope>
</reference>
<sequence>MLPATPHGAHFARVVAVIVEVGQSRVQQVARLRQTHVSWDMSANDVVATNTLIAYVGRSITAAGGARADEGNRRAAGGGSSRRTKSVDERSDQSGRNSGTGVLGRRAIDVLALVAKTKVVVAKRRHRASGG</sequence>
<keyword evidence="2" id="KW-1185">Reference proteome</keyword>
<dbReference type="Proteomes" id="UP000887566">
    <property type="component" value="Unplaced"/>
</dbReference>
<accession>A0A914WKI4</accession>
<name>A0A914WKI4_9BILA</name>
<proteinExistence type="predicted"/>
<protein>
    <submittedName>
        <fullName evidence="3">Uncharacterized protein</fullName>
    </submittedName>
</protein>
<evidence type="ECO:0000313" key="2">
    <source>
        <dbReference type="Proteomes" id="UP000887566"/>
    </source>
</evidence>
<dbReference type="WBParaSite" id="PSAMB.scaffold4128size15608.g23520.t1">
    <property type="protein sequence ID" value="PSAMB.scaffold4128size15608.g23520.t1"/>
    <property type="gene ID" value="PSAMB.scaffold4128size15608.g23520"/>
</dbReference>
<dbReference type="AlphaFoldDB" id="A0A914WKI4"/>
<evidence type="ECO:0000313" key="3">
    <source>
        <dbReference type="WBParaSite" id="PSAMB.scaffold4128size15608.g23520.t1"/>
    </source>
</evidence>